<keyword evidence="1" id="KW-0812">Transmembrane</keyword>
<feature type="transmembrane region" description="Helical" evidence="1">
    <location>
        <begin position="218"/>
        <end position="237"/>
    </location>
</feature>
<gene>
    <name evidence="3" type="ORF">H8S01_08130</name>
</gene>
<dbReference type="Pfam" id="PF09546">
    <property type="entry name" value="Spore_III_AE"/>
    <property type="match status" value="1"/>
</dbReference>
<feature type="transmembrane region" description="Helical" evidence="1">
    <location>
        <begin position="376"/>
        <end position="398"/>
    </location>
</feature>
<keyword evidence="2" id="KW-0732">Signal</keyword>
<evidence type="ECO:0000256" key="2">
    <source>
        <dbReference type="SAM" id="SignalP"/>
    </source>
</evidence>
<dbReference type="RefSeq" id="WP_186836864.1">
    <property type="nucleotide sequence ID" value="NZ_JACOPD010000005.1"/>
</dbReference>
<feature type="transmembrane region" description="Helical" evidence="1">
    <location>
        <begin position="151"/>
        <end position="175"/>
    </location>
</feature>
<keyword evidence="1" id="KW-1133">Transmembrane helix</keyword>
<reference evidence="3 4" key="1">
    <citation type="submission" date="2020-08" db="EMBL/GenBank/DDBJ databases">
        <title>Genome public.</title>
        <authorList>
            <person name="Liu C."/>
            <person name="Sun Q."/>
        </authorList>
    </citation>
    <scope>NUCLEOTIDE SEQUENCE [LARGE SCALE GENOMIC DNA]</scope>
    <source>
        <strain evidence="3 4">NSJ-43</strain>
    </source>
</reference>
<feature type="chain" id="PRO_5045440412" evidence="2">
    <location>
        <begin position="32"/>
        <end position="402"/>
    </location>
</feature>
<feature type="transmembrane region" description="Helical" evidence="1">
    <location>
        <begin position="181"/>
        <end position="206"/>
    </location>
</feature>
<dbReference type="InterPro" id="IPR014194">
    <property type="entry name" value="Spore_III_AE"/>
</dbReference>
<sequence length="402" mass="43683">MRGILKKLLCGVLVFLYAASFVMLAYTSVNAESVTEKSGNSVETDNDGDTENAEYGLSVDDYDFSEIDEIMKKYSYDRENTDFESLVKSIAESDYSQTGIINVVIKNFLAVFRENTDTVIKIIMLSLLSAGINFIIPSFNKKQVSDISEIMLYTGLVVIVSGFFYSSCVECVNAMDAGLKIYKAVIPAFLSAVTFMTGSVTSGVYYEMMLLMITVVNIIFKNVLLGLIKVDFMLIVADAFTKSERFSNICKFIPPVIKWTCRIVITLFSGAGWIKGMITPVKESAKKKAVYKVLKVLPGIGDSAETVSFTIFSAGSVIKNAIGIGGVILIISAVSLPVIKLLSFTVILKFTAAAVQPVADKKFANILDASGTVTGLMTLLVVMSACLFILFTAIVCTVTNNS</sequence>
<organism evidence="3 4">
    <name type="scientific">Lachnospira hominis</name>
    <name type="common">ex Liu et al. 2021</name>
    <dbReference type="NCBI Taxonomy" id="2763051"/>
    <lineage>
        <taxon>Bacteria</taxon>
        <taxon>Bacillati</taxon>
        <taxon>Bacillota</taxon>
        <taxon>Clostridia</taxon>
        <taxon>Lachnospirales</taxon>
        <taxon>Lachnospiraceae</taxon>
        <taxon>Lachnospira</taxon>
    </lineage>
</organism>
<evidence type="ECO:0000313" key="3">
    <source>
        <dbReference type="EMBL" id="MBC5680925.1"/>
    </source>
</evidence>
<dbReference type="EMBL" id="JACOPD010000005">
    <property type="protein sequence ID" value="MBC5680925.1"/>
    <property type="molecule type" value="Genomic_DNA"/>
</dbReference>
<protein>
    <submittedName>
        <fullName evidence="3">Stage III sporulation protein AE</fullName>
    </submittedName>
</protein>
<accession>A0ABR7G0H3</accession>
<keyword evidence="1" id="KW-0472">Membrane</keyword>
<feature type="transmembrane region" description="Helical" evidence="1">
    <location>
        <begin position="119"/>
        <end position="139"/>
    </location>
</feature>
<feature type="signal peptide" evidence="2">
    <location>
        <begin position="1"/>
        <end position="31"/>
    </location>
</feature>
<proteinExistence type="predicted"/>
<evidence type="ECO:0000256" key="1">
    <source>
        <dbReference type="SAM" id="Phobius"/>
    </source>
</evidence>
<dbReference type="Proteomes" id="UP000628463">
    <property type="component" value="Unassembled WGS sequence"/>
</dbReference>
<name>A0ABR7G0H3_9FIRM</name>
<evidence type="ECO:0000313" key="4">
    <source>
        <dbReference type="Proteomes" id="UP000628463"/>
    </source>
</evidence>
<keyword evidence="4" id="KW-1185">Reference proteome</keyword>
<comment type="caution">
    <text evidence="3">The sequence shown here is derived from an EMBL/GenBank/DDBJ whole genome shotgun (WGS) entry which is preliminary data.</text>
</comment>